<dbReference type="AlphaFoldDB" id="A0A0E9W599"/>
<reference evidence="1" key="1">
    <citation type="submission" date="2014-11" db="EMBL/GenBank/DDBJ databases">
        <authorList>
            <person name="Amaro Gonzalez C."/>
        </authorList>
    </citation>
    <scope>NUCLEOTIDE SEQUENCE</scope>
</reference>
<organism evidence="1">
    <name type="scientific">Anguilla anguilla</name>
    <name type="common">European freshwater eel</name>
    <name type="synonym">Muraena anguilla</name>
    <dbReference type="NCBI Taxonomy" id="7936"/>
    <lineage>
        <taxon>Eukaryota</taxon>
        <taxon>Metazoa</taxon>
        <taxon>Chordata</taxon>
        <taxon>Craniata</taxon>
        <taxon>Vertebrata</taxon>
        <taxon>Euteleostomi</taxon>
        <taxon>Actinopterygii</taxon>
        <taxon>Neopterygii</taxon>
        <taxon>Teleostei</taxon>
        <taxon>Anguilliformes</taxon>
        <taxon>Anguillidae</taxon>
        <taxon>Anguilla</taxon>
    </lineage>
</organism>
<accession>A0A0E9W599</accession>
<protein>
    <submittedName>
        <fullName evidence="1">Uncharacterized protein</fullName>
    </submittedName>
</protein>
<reference evidence="1" key="2">
    <citation type="journal article" date="2015" name="Fish Shellfish Immunol.">
        <title>Early steps in the European eel (Anguilla anguilla)-Vibrio vulnificus interaction in the gills: Role of the RtxA13 toxin.</title>
        <authorList>
            <person name="Callol A."/>
            <person name="Pajuelo D."/>
            <person name="Ebbesson L."/>
            <person name="Teles M."/>
            <person name="MacKenzie S."/>
            <person name="Amaro C."/>
        </authorList>
    </citation>
    <scope>NUCLEOTIDE SEQUENCE</scope>
</reference>
<proteinExistence type="predicted"/>
<dbReference type="EMBL" id="GBXM01023914">
    <property type="protein sequence ID" value="JAH84663.1"/>
    <property type="molecule type" value="Transcribed_RNA"/>
</dbReference>
<name>A0A0E9W599_ANGAN</name>
<sequence>MYYFLQSRFTHKKVSSPASSFAISKMETGVSLLERMNLSVFVMASEERIMGGG</sequence>
<evidence type="ECO:0000313" key="1">
    <source>
        <dbReference type="EMBL" id="JAH84663.1"/>
    </source>
</evidence>